<organism evidence="1 3">
    <name type="scientific">Oryza sativa subsp. japonica</name>
    <name type="common">Rice</name>
    <dbReference type="NCBI Taxonomy" id="39947"/>
    <lineage>
        <taxon>Eukaryota</taxon>
        <taxon>Viridiplantae</taxon>
        <taxon>Streptophyta</taxon>
        <taxon>Embryophyta</taxon>
        <taxon>Tracheophyta</taxon>
        <taxon>Spermatophyta</taxon>
        <taxon>Magnoliopsida</taxon>
        <taxon>Liliopsida</taxon>
        <taxon>Poales</taxon>
        <taxon>Poaceae</taxon>
        <taxon>BOP clade</taxon>
        <taxon>Oryzoideae</taxon>
        <taxon>Oryzeae</taxon>
        <taxon>Oryzinae</taxon>
        <taxon>Oryza</taxon>
        <taxon>Oryza sativa</taxon>
    </lineage>
</organism>
<sequence length="106" mass="11109">MPSEGKLPSHPAMWLSSLALPPRLASLRSSQGASGCHVTPLGPSRCLALRPSPNCHVAGGASGEETQAEPPSMRAAPQLSLTAFNTLRADVRCRPTDPRQSGVTRL</sequence>
<dbReference type="EMBL" id="AP003756">
    <property type="protein sequence ID" value="BAD30216.1"/>
    <property type="molecule type" value="Genomic_DNA"/>
</dbReference>
<proteinExistence type="predicted"/>
<dbReference type="Proteomes" id="UP000000763">
    <property type="component" value="Chromosome 7"/>
</dbReference>
<dbReference type="AlphaFoldDB" id="Q7F238"/>
<reference evidence="1" key="1">
    <citation type="submission" date="2001-06" db="EMBL/GenBank/DDBJ databases">
        <title>Oryza sativa nipponbare(GA3) genomic DNA, chromosome 7, BAC clone:OJ1354_H07.</title>
        <authorList>
            <person name="Sasaki T."/>
            <person name="Matsumoto T."/>
            <person name="Yamamoto K."/>
        </authorList>
    </citation>
    <scope>NUCLEOTIDE SEQUENCE</scope>
</reference>
<dbReference type="EMBL" id="AP003755">
    <property type="protein sequence ID" value="BAC21335.1"/>
    <property type="molecule type" value="Genomic_DNA"/>
</dbReference>
<reference evidence="3" key="3">
    <citation type="journal article" date="2005" name="Nature">
        <title>The map-based sequence of the rice genome.</title>
        <authorList>
            <consortium name="International rice genome sequencing project (IRGSP)"/>
            <person name="Matsumoto T."/>
            <person name="Wu J."/>
            <person name="Kanamori H."/>
            <person name="Katayose Y."/>
            <person name="Fujisawa M."/>
            <person name="Namiki N."/>
            <person name="Mizuno H."/>
            <person name="Yamamoto K."/>
            <person name="Antonio B.A."/>
            <person name="Baba T."/>
            <person name="Sakata K."/>
            <person name="Nagamura Y."/>
            <person name="Aoki H."/>
            <person name="Arikawa K."/>
            <person name="Arita K."/>
            <person name="Bito T."/>
            <person name="Chiden Y."/>
            <person name="Fujitsuka N."/>
            <person name="Fukunaka R."/>
            <person name="Hamada M."/>
            <person name="Harada C."/>
            <person name="Hayashi A."/>
            <person name="Hijishita S."/>
            <person name="Honda M."/>
            <person name="Hosokawa S."/>
            <person name="Ichikawa Y."/>
            <person name="Idonuma A."/>
            <person name="Iijima M."/>
            <person name="Ikeda M."/>
            <person name="Ikeno M."/>
            <person name="Ito K."/>
            <person name="Ito S."/>
            <person name="Ito T."/>
            <person name="Ito Y."/>
            <person name="Ito Y."/>
            <person name="Iwabuchi A."/>
            <person name="Kamiya K."/>
            <person name="Karasawa W."/>
            <person name="Kurita K."/>
            <person name="Katagiri S."/>
            <person name="Kikuta A."/>
            <person name="Kobayashi H."/>
            <person name="Kobayashi N."/>
            <person name="Machita K."/>
            <person name="Maehara T."/>
            <person name="Masukawa M."/>
            <person name="Mizubayashi T."/>
            <person name="Mukai Y."/>
            <person name="Nagasaki H."/>
            <person name="Nagata Y."/>
            <person name="Naito S."/>
            <person name="Nakashima M."/>
            <person name="Nakama Y."/>
            <person name="Nakamichi Y."/>
            <person name="Nakamura M."/>
            <person name="Meguro A."/>
            <person name="Negishi M."/>
            <person name="Ohta I."/>
            <person name="Ohta T."/>
            <person name="Okamoto M."/>
            <person name="Ono N."/>
            <person name="Saji S."/>
            <person name="Sakaguchi M."/>
            <person name="Sakai K."/>
            <person name="Shibata M."/>
            <person name="Shimokawa T."/>
            <person name="Song J."/>
            <person name="Takazaki Y."/>
            <person name="Terasawa K."/>
            <person name="Tsugane M."/>
            <person name="Tsuji K."/>
            <person name="Ueda S."/>
            <person name="Waki K."/>
            <person name="Yamagata H."/>
            <person name="Yamamoto M."/>
            <person name="Yamamoto S."/>
            <person name="Yamane H."/>
            <person name="Yoshiki S."/>
            <person name="Yoshihara R."/>
            <person name="Yukawa K."/>
            <person name="Zhong H."/>
            <person name="Yano M."/>
            <person name="Yuan Q."/>
            <person name="Ouyang S."/>
            <person name="Liu J."/>
            <person name="Jones K.M."/>
            <person name="Gansberger K."/>
            <person name="Moffat K."/>
            <person name="Hill J."/>
            <person name="Bera J."/>
            <person name="Fadrosh D."/>
            <person name="Jin S."/>
            <person name="Johri S."/>
            <person name="Kim M."/>
            <person name="Overton L."/>
            <person name="Reardon M."/>
            <person name="Tsitrin T."/>
            <person name="Vuong H."/>
            <person name="Weaver B."/>
            <person name="Ciecko A."/>
            <person name="Tallon L."/>
            <person name="Jackson J."/>
            <person name="Pai G."/>
            <person name="Aken S.V."/>
            <person name="Utterback T."/>
            <person name="Reidmuller S."/>
            <person name="Feldblyum T."/>
            <person name="Hsiao J."/>
            <person name="Zismann V."/>
            <person name="Iobst S."/>
            <person name="de Vazeille A.R."/>
            <person name="Buell C.R."/>
            <person name="Ying K."/>
            <person name="Li Y."/>
            <person name="Lu T."/>
            <person name="Huang Y."/>
            <person name="Zhao Q."/>
            <person name="Feng Q."/>
            <person name="Zhang L."/>
            <person name="Zhu J."/>
            <person name="Weng Q."/>
            <person name="Mu J."/>
            <person name="Lu Y."/>
            <person name="Fan D."/>
            <person name="Liu Y."/>
            <person name="Guan J."/>
            <person name="Zhang Y."/>
            <person name="Yu S."/>
            <person name="Liu X."/>
            <person name="Zhang Y."/>
            <person name="Hong G."/>
            <person name="Han B."/>
            <person name="Choisne N."/>
            <person name="Demange N."/>
            <person name="Orjeda G."/>
            <person name="Samain S."/>
            <person name="Cattolico L."/>
            <person name="Pelletier E."/>
            <person name="Couloux A."/>
            <person name="Segurens B."/>
            <person name="Wincker P."/>
            <person name="D'Hont A."/>
            <person name="Scarpelli C."/>
            <person name="Weissenbach J."/>
            <person name="Salanoubat M."/>
            <person name="Quetier F."/>
            <person name="Yu Y."/>
            <person name="Kim H.R."/>
            <person name="Rambo T."/>
            <person name="Currie J."/>
            <person name="Collura K."/>
            <person name="Luo M."/>
            <person name="Yang T."/>
            <person name="Ammiraju J.S.S."/>
            <person name="Engler F."/>
            <person name="Soderlund C."/>
            <person name="Wing R.A."/>
            <person name="Palmer L.E."/>
            <person name="de la Bastide M."/>
            <person name="Spiegel L."/>
            <person name="Nascimento L."/>
            <person name="Zutavern T."/>
            <person name="O'Shaughnessy A."/>
            <person name="Dike S."/>
            <person name="Dedhia N."/>
            <person name="Preston R."/>
            <person name="Balija V."/>
            <person name="McCombie W.R."/>
            <person name="Chow T."/>
            <person name="Chen H."/>
            <person name="Chung M."/>
            <person name="Chen C."/>
            <person name="Shaw J."/>
            <person name="Wu H."/>
            <person name="Hsiao K."/>
            <person name="Chao Y."/>
            <person name="Chu M."/>
            <person name="Cheng C."/>
            <person name="Hour A."/>
            <person name="Lee P."/>
            <person name="Lin S."/>
            <person name="Lin Y."/>
            <person name="Liou J."/>
            <person name="Liu S."/>
            <person name="Hsing Y."/>
            <person name="Raghuvanshi S."/>
            <person name="Mohanty A."/>
            <person name="Bharti A.K."/>
            <person name="Gaur A."/>
            <person name="Gupta V."/>
            <person name="Kumar D."/>
            <person name="Ravi V."/>
            <person name="Vij S."/>
            <person name="Kapur A."/>
            <person name="Khurana P."/>
            <person name="Khurana P."/>
            <person name="Khurana J.P."/>
            <person name="Tyagi A.K."/>
            <person name="Gaikwad K."/>
            <person name="Singh A."/>
            <person name="Dalal V."/>
            <person name="Srivastava S."/>
            <person name="Dixit A."/>
            <person name="Pal A.K."/>
            <person name="Ghazi I.A."/>
            <person name="Yadav M."/>
            <person name="Pandit A."/>
            <person name="Bhargava A."/>
            <person name="Sureshbabu K."/>
            <person name="Batra K."/>
            <person name="Sharma T.R."/>
            <person name="Mohapatra T."/>
            <person name="Singh N.K."/>
            <person name="Messing J."/>
            <person name="Nelson A.B."/>
            <person name="Fuks G."/>
            <person name="Kavchok S."/>
            <person name="Keizer G."/>
            <person name="Linton E."/>
            <person name="Llaca V."/>
            <person name="Song R."/>
            <person name="Tanyolac B."/>
            <person name="Young S."/>
            <person name="Ho-Il K."/>
            <person name="Hahn J.H."/>
            <person name="Sangsakoo G."/>
            <person name="Vanavichit A."/>
            <person name="de Mattos Luiz.A.T."/>
            <person name="Zimmer P.D."/>
            <person name="Malone G."/>
            <person name="Dellagostin O."/>
            <person name="de Oliveira A.C."/>
            <person name="Bevan M."/>
            <person name="Bancroft I."/>
            <person name="Minx P."/>
            <person name="Cordum H."/>
            <person name="Wilson R."/>
            <person name="Cheng Z."/>
            <person name="Jin W."/>
            <person name="Jiang J."/>
            <person name="Leong S.A."/>
            <person name="Iwama H."/>
            <person name="Gojobori T."/>
            <person name="Itoh T."/>
            <person name="Niimura Y."/>
            <person name="Fujii Y."/>
            <person name="Habara T."/>
            <person name="Sakai H."/>
            <person name="Sato Y."/>
            <person name="Wilson G."/>
            <person name="Kumar K."/>
            <person name="McCouch S."/>
            <person name="Juretic N."/>
            <person name="Hoen D."/>
            <person name="Wright S."/>
            <person name="Bruskiewich R."/>
            <person name="Bureau T."/>
            <person name="Miyao A."/>
            <person name="Hirochika H."/>
            <person name="Nishikawa T."/>
            <person name="Kadowaki K."/>
            <person name="Sugiura M."/>
            <person name="Burr B."/>
            <person name="Sasaki T."/>
        </authorList>
    </citation>
    <scope>NUCLEOTIDE SEQUENCE [LARGE SCALE GENOMIC DNA]</scope>
    <source>
        <strain evidence="3">cv. Nipponbare</strain>
    </source>
</reference>
<name>Q7F238_ORYSJ</name>
<reference evidence="2" key="2">
    <citation type="submission" date="2001-06" db="EMBL/GenBank/DDBJ databases">
        <title>Oryza sativa nipponbare(GA3) genomic DNA, chromosome 7, BAC clone:OJ1370_E02.</title>
        <authorList>
            <person name="Sasaki T."/>
            <person name="Matsumoto T."/>
            <person name="Yamamoto K."/>
        </authorList>
    </citation>
    <scope>NUCLEOTIDE SEQUENCE</scope>
</reference>
<gene>
    <name evidence="1" type="primary">OJ1354_H07.119</name>
    <name evidence="2" type="synonym">OJ1370_E02.108</name>
</gene>
<reference evidence="3" key="4">
    <citation type="journal article" date="2008" name="Nucleic Acids Res.">
        <title>The rice annotation project database (RAP-DB): 2008 update.</title>
        <authorList>
            <consortium name="The rice annotation project (RAP)"/>
        </authorList>
    </citation>
    <scope>GENOME REANNOTATION</scope>
    <source>
        <strain evidence="3">cv. Nipponbare</strain>
    </source>
</reference>
<evidence type="ECO:0000313" key="2">
    <source>
        <dbReference type="EMBL" id="BAD30216.1"/>
    </source>
</evidence>
<accession>Q7F238</accession>
<evidence type="ECO:0000313" key="3">
    <source>
        <dbReference type="Proteomes" id="UP000000763"/>
    </source>
</evidence>
<protein>
    <submittedName>
        <fullName evidence="1">Uncharacterized protein</fullName>
    </submittedName>
</protein>
<evidence type="ECO:0000313" key="1">
    <source>
        <dbReference type="EMBL" id="BAC21335.1"/>
    </source>
</evidence>